<dbReference type="HAMAP" id="MF_01147">
    <property type="entry name" value="Lgt"/>
    <property type="match status" value="1"/>
</dbReference>
<dbReference type="PANTHER" id="PTHR30589">
    <property type="entry name" value="PROLIPOPROTEIN DIACYLGLYCERYL TRANSFERASE"/>
    <property type="match status" value="1"/>
</dbReference>
<name>A0A4D6YCL0_9GAMM</name>
<feature type="transmembrane region" description="Helical" evidence="7">
    <location>
        <begin position="57"/>
        <end position="76"/>
    </location>
</feature>
<comment type="function">
    <text evidence="7">Catalyzes the transfer of the diacylglyceryl group from phosphatidylglycerol to the sulfhydryl group of the N-terminal cysteine of a prolipoprotein, the first step in the formation of mature lipoproteins.</text>
</comment>
<dbReference type="InterPro" id="IPR001640">
    <property type="entry name" value="Lgt"/>
</dbReference>
<comment type="catalytic activity">
    <reaction evidence="7">
        <text>L-cysteinyl-[prolipoprotein] + a 1,2-diacyl-sn-glycero-3-phospho-(1'-sn-glycerol) = an S-1,2-diacyl-sn-glyceryl-L-cysteinyl-[prolipoprotein] + sn-glycerol 1-phosphate + H(+)</text>
        <dbReference type="Rhea" id="RHEA:56712"/>
        <dbReference type="Rhea" id="RHEA-COMP:14679"/>
        <dbReference type="Rhea" id="RHEA-COMP:14680"/>
        <dbReference type="ChEBI" id="CHEBI:15378"/>
        <dbReference type="ChEBI" id="CHEBI:29950"/>
        <dbReference type="ChEBI" id="CHEBI:57685"/>
        <dbReference type="ChEBI" id="CHEBI:64716"/>
        <dbReference type="ChEBI" id="CHEBI:140658"/>
        <dbReference type="EC" id="2.5.1.145"/>
    </reaction>
</comment>
<evidence type="ECO:0000313" key="8">
    <source>
        <dbReference type="EMBL" id="QCI22285.1"/>
    </source>
</evidence>
<dbReference type="OrthoDB" id="871140at2"/>
<gene>
    <name evidence="7" type="primary">lgt</name>
    <name evidence="8" type="ORF">D9V70_02260</name>
</gene>
<keyword evidence="2 7" id="KW-1003">Cell membrane</keyword>
<evidence type="ECO:0000256" key="6">
    <source>
        <dbReference type="ARBA" id="ARBA00023136"/>
    </source>
</evidence>
<keyword evidence="5 7" id="KW-1133">Transmembrane helix</keyword>
<evidence type="ECO:0000256" key="7">
    <source>
        <dbReference type="HAMAP-Rule" id="MF_01147"/>
    </source>
</evidence>
<reference evidence="8 9" key="1">
    <citation type="submission" date="2018-12" db="EMBL/GenBank/DDBJ databases">
        <authorList>
            <person name="Chong R.A."/>
        </authorList>
    </citation>
    <scope>NUCLEOTIDE SEQUENCE [LARGE SCALE GENOMIC DNA]</scope>
    <source>
        <strain evidence="8 9">Lps</strain>
    </source>
</reference>
<proteinExistence type="inferred from homology"/>
<evidence type="ECO:0000256" key="4">
    <source>
        <dbReference type="ARBA" id="ARBA00022692"/>
    </source>
</evidence>
<dbReference type="GO" id="GO:0042158">
    <property type="term" value="P:lipoprotein biosynthetic process"/>
    <property type="evidence" value="ECO:0007669"/>
    <property type="project" value="UniProtKB-UniRule"/>
</dbReference>
<accession>A0A4D6YCL0</accession>
<feature type="transmembrane region" description="Helical" evidence="7">
    <location>
        <begin position="126"/>
        <end position="144"/>
    </location>
</feature>
<dbReference type="UniPathway" id="UPA00664"/>
<evidence type="ECO:0000256" key="1">
    <source>
        <dbReference type="ARBA" id="ARBA00007150"/>
    </source>
</evidence>
<dbReference type="EMBL" id="CP034870">
    <property type="protein sequence ID" value="QCI22285.1"/>
    <property type="molecule type" value="Genomic_DNA"/>
</dbReference>
<feature type="transmembrane region" description="Helical" evidence="7">
    <location>
        <begin position="96"/>
        <end position="114"/>
    </location>
</feature>
<dbReference type="PANTHER" id="PTHR30589:SF0">
    <property type="entry name" value="PHOSPHATIDYLGLYCEROL--PROLIPOPROTEIN DIACYLGLYCERYL TRANSFERASE"/>
    <property type="match status" value="1"/>
</dbReference>
<comment type="pathway">
    <text evidence="7">Protein modification; lipoprotein biosynthesis (diacylglyceryl transfer).</text>
</comment>
<feature type="transmembrane region" description="Helical" evidence="7">
    <location>
        <begin position="220"/>
        <end position="238"/>
    </location>
</feature>
<protein>
    <recommendedName>
        <fullName evidence="7">Phosphatidylglycerol--prolipoprotein diacylglyceryl transferase</fullName>
        <ecNumber evidence="7">2.5.1.145</ecNumber>
    </recommendedName>
</protein>
<dbReference type="GO" id="GO:0005886">
    <property type="term" value="C:plasma membrane"/>
    <property type="evidence" value="ECO:0007669"/>
    <property type="project" value="UniProtKB-SubCell"/>
</dbReference>
<dbReference type="GO" id="GO:0008961">
    <property type="term" value="F:phosphatidylglycerol-prolipoprotein diacylglyceryl transferase activity"/>
    <property type="evidence" value="ECO:0007669"/>
    <property type="project" value="UniProtKB-UniRule"/>
</dbReference>
<evidence type="ECO:0000256" key="5">
    <source>
        <dbReference type="ARBA" id="ARBA00022989"/>
    </source>
</evidence>
<evidence type="ECO:0000313" key="9">
    <source>
        <dbReference type="Proteomes" id="UP000298564"/>
    </source>
</evidence>
<sequence>MYIIFPKLNPIIFSIGPISARWYGFMYFISLIFALWYGKKIALKNKICNIKKIETFIYSIFLGACLGGRIGYILFYNFSYFLDNLLCVFYIWKGGMSFHGGLIGATIAIVYLSFKHKKKILEISDFIVPLVPFGLGAGRLGNFINSELWGRVSPNFSYAMIFPNSQNQDLEMIKKYPELKNLLNEYGGLPRHPSQLYEFFLEGVVLFLIIYFFTKKNRPIGSVSGLFLFLYGIFRSILECFREPDPQIGLFKNAITMGQILSIPMIIIGLIILFQTFYKERIVKKHETISYTHKKNN</sequence>
<feature type="binding site" evidence="7">
    <location>
        <position position="139"/>
    </location>
    <ligand>
        <name>a 1,2-diacyl-sn-glycero-3-phospho-(1'-sn-glycerol)</name>
        <dbReference type="ChEBI" id="CHEBI:64716"/>
    </ligand>
</feature>
<feature type="transmembrane region" description="Helical" evidence="7">
    <location>
        <begin position="20"/>
        <end position="37"/>
    </location>
</feature>
<dbReference type="RefSeq" id="WP_158356126.1">
    <property type="nucleotide sequence ID" value="NZ_CP034870.1"/>
</dbReference>
<keyword evidence="4 7" id="KW-0812">Transmembrane</keyword>
<organism evidence="8 9">
    <name type="scientific">Buchnera aphidicola</name>
    <name type="common">Lipaphis pseudobrassicae</name>
    <dbReference type="NCBI Taxonomy" id="1258543"/>
    <lineage>
        <taxon>Bacteria</taxon>
        <taxon>Pseudomonadati</taxon>
        <taxon>Pseudomonadota</taxon>
        <taxon>Gammaproteobacteria</taxon>
        <taxon>Enterobacterales</taxon>
        <taxon>Erwiniaceae</taxon>
        <taxon>Buchnera</taxon>
    </lineage>
</organism>
<keyword evidence="8" id="KW-0449">Lipoprotein</keyword>
<dbReference type="Proteomes" id="UP000298564">
    <property type="component" value="Chromosome"/>
</dbReference>
<keyword evidence="3 7" id="KW-0808">Transferase</keyword>
<feature type="transmembrane region" description="Helical" evidence="7">
    <location>
        <begin position="196"/>
        <end position="213"/>
    </location>
</feature>
<dbReference type="Pfam" id="PF01790">
    <property type="entry name" value="LGT"/>
    <property type="match status" value="1"/>
</dbReference>
<comment type="similarity">
    <text evidence="1 7">Belongs to the Lgt family.</text>
</comment>
<reference evidence="8 9" key="2">
    <citation type="submission" date="2019-05" db="EMBL/GenBank/DDBJ databases">
        <title>Genome evolution of the obligate endosymbiont Buchnera aphidicola.</title>
        <authorList>
            <person name="Moran N.A."/>
        </authorList>
    </citation>
    <scope>NUCLEOTIDE SEQUENCE [LARGE SCALE GENOMIC DNA]</scope>
    <source>
        <strain evidence="8 9">Lps</strain>
    </source>
</reference>
<evidence type="ECO:0000256" key="2">
    <source>
        <dbReference type="ARBA" id="ARBA00022475"/>
    </source>
</evidence>
<evidence type="ECO:0000256" key="3">
    <source>
        <dbReference type="ARBA" id="ARBA00022679"/>
    </source>
</evidence>
<dbReference type="EC" id="2.5.1.145" evidence="7"/>
<comment type="subcellular location">
    <subcellularLocation>
        <location evidence="7">Cell membrane</location>
        <topology evidence="7">Multi-pass membrane protein</topology>
    </subcellularLocation>
</comment>
<feature type="transmembrane region" description="Helical" evidence="7">
    <location>
        <begin position="258"/>
        <end position="278"/>
    </location>
</feature>
<keyword evidence="6 7" id="KW-0472">Membrane</keyword>
<dbReference type="AlphaFoldDB" id="A0A4D6YCL0"/>
<dbReference type="PROSITE" id="PS01311">
    <property type="entry name" value="LGT"/>
    <property type="match status" value="1"/>
</dbReference>
<dbReference type="NCBIfam" id="TIGR00544">
    <property type="entry name" value="lgt"/>
    <property type="match status" value="1"/>
</dbReference>